<comment type="subcellular location">
    <subcellularLocation>
        <location evidence="5">Periplasmic flagellum</location>
    </subcellularLocation>
    <subcellularLocation>
        <location evidence="5">Periplasm</location>
    </subcellularLocation>
</comment>
<dbReference type="RefSeq" id="WP_326927588.1">
    <property type="nucleotide sequence ID" value="NZ_CP123443.1"/>
</dbReference>
<evidence type="ECO:0000256" key="6">
    <source>
        <dbReference type="SAM" id="Coils"/>
    </source>
</evidence>
<evidence type="ECO:0000313" key="10">
    <source>
        <dbReference type="Proteomes" id="UP001228690"/>
    </source>
</evidence>
<name>A0ABY8MJ51_9SPIO</name>
<evidence type="ECO:0000256" key="2">
    <source>
        <dbReference type="ARBA" id="ARBA00005709"/>
    </source>
</evidence>
<keyword evidence="9" id="KW-0282">Flagellum</keyword>
<feature type="coiled-coil region" evidence="6">
    <location>
        <begin position="201"/>
        <end position="249"/>
    </location>
</feature>
<dbReference type="InterPro" id="IPR001492">
    <property type="entry name" value="Flagellin"/>
</dbReference>
<dbReference type="Proteomes" id="UP001228690">
    <property type="component" value="Chromosome"/>
</dbReference>
<comment type="similarity">
    <text evidence="2 5">Belongs to the bacterial flagellin family.</text>
</comment>
<comment type="function">
    <text evidence="1 5">Component of the core of the flagella.</text>
</comment>
<evidence type="ECO:0000259" key="8">
    <source>
        <dbReference type="Pfam" id="PF00700"/>
    </source>
</evidence>
<sequence length="284" mass="31014">MIINHNLSAMNARRRNNLADVSAGKSMGKLSSGLRINQASDDAAGLAISEKMRSQIQGLNQASRNALDGISFIQTTEGYLTETSAVLQRLRVLSVQAANGINTAEDRQQIQVEVSQLVDEVDRIASQAQFNNMSILDGTFAADPNVMENSMWIHIGANADQRERITIGAMTAVALGIRDAGTQNPMNLETQDSANNTIAVLDEALRAVNKQRADLGAYQNRFEKAIEGLDTASENLQAAESRIRDLDMARETVQFTRDQILSQSSIAMLAQANQRPQMVLQLLQ</sequence>
<dbReference type="Gene3D" id="6.10.10.10">
    <property type="entry name" value="Flagellar export chaperone, C-terminal domain"/>
    <property type="match status" value="1"/>
</dbReference>
<keyword evidence="9" id="KW-0969">Cilium</keyword>
<dbReference type="InterPro" id="IPR046358">
    <property type="entry name" value="Flagellin_C"/>
</dbReference>
<proteinExistence type="inferred from homology"/>
<dbReference type="PANTHER" id="PTHR42792:SF2">
    <property type="entry name" value="FLAGELLIN"/>
    <property type="match status" value="1"/>
</dbReference>
<dbReference type="InterPro" id="IPR042187">
    <property type="entry name" value="Flagellin_C_sub2"/>
</dbReference>
<accession>A0ABY8MJ51</accession>
<organism evidence="9 10">
    <name type="scientific">Candidatus Haliotispira prima</name>
    <dbReference type="NCBI Taxonomy" id="3034016"/>
    <lineage>
        <taxon>Bacteria</taxon>
        <taxon>Pseudomonadati</taxon>
        <taxon>Spirochaetota</taxon>
        <taxon>Spirochaetia</taxon>
        <taxon>Spirochaetales</taxon>
        <taxon>Spirochaetaceae</taxon>
        <taxon>Candidatus Haliotispira</taxon>
    </lineage>
</organism>
<feature type="domain" description="Flagellin N-terminal" evidence="7">
    <location>
        <begin position="3"/>
        <end position="140"/>
    </location>
</feature>
<dbReference type="Pfam" id="PF00669">
    <property type="entry name" value="Flagellin_N"/>
    <property type="match status" value="1"/>
</dbReference>
<evidence type="ECO:0000259" key="7">
    <source>
        <dbReference type="Pfam" id="PF00669"/>
    </source>
</evidence>
<feature type="domain" description="Flagellin C-terminal" evidence="8">
    <location>
        <begin position="199"/>
        <end position="283"/>
    </location>
</feature>
<reference evidence="9 10" key="1">
    <citation type="submission" date="2023-04" db="EMBL/GenBank/DDBJ databases">
        <title>Spirochaete genome identified in red abalone sample constitutes a novel genus.</title>
        <authorList>
            <person name="Sharma S.P."/>
            <person name="Purcell C.M."/>
            <person name="Hyde J.R."/>
            <person name="Severin A.J."/>
        </authorList>
    </citation>
    <scope>NUCLEOTIDE SEQUENCE [LARGE SCALE GENOMIC DNA]</scope>
    <source>
        <strain evidence="9 10">SP-2023</strain>
    </source>
</reference>
<evidence type="ECO:0000256" key="1">
    <source>
        <dbReference type="ARBA" id="ARBA00004095"/>
    </source>
</evidence>
<dbReference type="EMBL" id="CP123443">
    <property type="protein sequence ID" value="WGK69405.1"/>
    <property type="molecule type" value="Genomic_DNA"/>
</dbReference>
<protein>
    <recommendedName>
        <fullName evidence="5">Flagellin</fullName>
    </recommendedName>
</protein>
<dbReference type="SUPFAM" id="SSF64518">
    <property type="entry name" value="Phase 1 flagellin"/>
    <property type="match status" value="1"/>
</dbReference>
<keyword evidence="3 5" id="KW-0574">Periplasm</keyword>
<dbReference type="Pfam" id="PF00700">
    <property type="entry name" value="Flagellin_C"/>
    <property type="match status" value="1"/>
</dbReference>
<evidence type="ECO:0000313" key="9">
    <source>
        <dbReference type="EMBL" id="WGK69405.1"/>
    </source>
</evidence>
<dbReference type="InterPro" id="IPR001029">
    <property type="entry name" value="Flagellin_N"/>
</dbReference>
<dbReference type="PANTHER" id="PTHR42792">
    <property type="entry name" value="FLAGELLIN"/>
    <property type="match status" value="1"/>
</dbReference>
<gene>
    <name evidence="9" type="ORF">P0082_00680</name>
</gene>
<evidence type="ECO:0000256" key="3">
    <source>
        <dbReference type="ARBA" id="ARBA00022764"/>
    </source>
</evidence>
<evidence type="ECO:0000256" key="5">
    <source>
        <dbReference type="RuleBase" id="RU362073"/>
    </source>
</evidence>
<dbReference type="PRINTS" id="PR00207">
    <property type="entry name" value="FLAGELLIN"/>
</dbReference>
<keyword evidence="4 5" id="KW-0975">Bacterial flagellum</keyword>
<keyword evidence="9" id="KW-0966">Cell projection</keyword>
<keyword evidence="10" id="KW-1185">Reference proteome</keyword>
<dbReference type="Gene3D" id="1.20.1330.10">
    <property type="entry name" value="f41 fragment of flagellin, N-terminal domain"/>
    <property type="match status" value="2"/>
</dbReference>
<evidence type="ECO:0000256" key="4">
    <source>
        <dbReference type="ARBA" id="ARBA00023143"/>
    </source>
</evidence>
<keyword evidence="6" id="KW-0175">Coiled coil</keyword>